<dbReference type="InterPro" id="IPR011245">
    <property type="entry name" value="Butyrate_kin"/>
</dbReference>
<gene>
    <name evidence="9 11" type="primary">buk</name>
    <name evidence="11" type="ORF">ACFL2Z_00710</name>
</gene>
<evidence type="ECO:0000256" key="5">
    <source>
        <dbReference type="ARBA" id="ARBA00022741"/>
    </source>
</evidence>
<evidence type="ECO:0000313" key="12">
    <source>
        <dbReference type="Proteomes" id="UP001594288"/>
    </source>
</evidence>
<dbReference type="PROSITE" id="PS01075">
    <property type="entry name" value="ACETATE_KINASE_1"/>
    <property type="match status" value="1"/>
</dbReference>
<keyword evidence="3 9" id="KW-0963">Cytoplasm</keyword>
<evidence type="ECO:0000256" key="8">
    <source>
        <dbReference type="ARBA" id="ARBA00048596"/>
    </source>
</evidence>
<keyword evidence="7 9" id="KW-0067">ATP-binding</keyword>
<sequence length="368" mass="40022">MIEKQGEHRILTINPGSTSTKIAVFDDEKPILEKSIQHSELDLSEFDKVWDQYEFRKRMIIETMHLDGIEIDSLSAVVGRGGLLRPVVSGTYAVNEAMIQDGREGVQGHHAANLGPVLAFGIAWDLGVPSFMVDPPSVDEFEPLARLSGHKDIPRRSLLHALNIKATARLAVRDMGRKLKDVNLIVAHLGGGISVVPVKKGMMIDTNNANSGGPFSPERAGGIPTMGLIDHIFDNNLSREDSQRALIGRAGLVSYLGTNSAKEVEERVEAGDKEALQVYEAMAYQIAKEIGGMATTLKGEVDAIVLTGGLAGSEMLANWIRERCGFIAPIQVYPGQDEMKALAMGGLRVLRGQEQAKEYPESVETMLL</sequence>
<evidence type="ECO:0000256" key="4">
    <source>
        <dbReference type="ARBA" id="ARBA00022679"/>
    </source>
</evidence>
<dbReference type="GO" id="GO:0047761">
    <property type="term" value="F:butyrate kinase activity"/>
    <property type="evidence" value="ECO:0007669"/>
    <property type="project" value="UniProtKB-EC"/>
</dbReference>
<dbReference type="Gene3D" id="3.30.420.40">
    <property type="match status" value="2"/>
</dbReference>
<dbReference type="PANTHER" id="PTHR21060">
    <property type="entry name" value="ACETATE KINASE"/>
    <property type="match status" value="1"/>
</dbReference>
<dbReference type="InterPro" id="IPR000890">
    <property type="entry name" value="Aliphatic_acid_kin_short-chain"/>
</dbReference>
<dbReference type="SUPFAM" id="SSF53067">
    <property type="entry name" value="Actin-like ATPase domain"/>
    <property type="match status" value="2"/>
</dbReference>
<dbReference type="CDD" id="cd24011">
    <property type="entry name" value="ASKHA_NBD_BK"/>
    <property type="match status" value="1"/>
</dbReference>
<evidence type="ECO:0000256" key="2">
    <source>
        <dbReference type="ARBA" id="ARBA00008748"/>
    </source>
</evidence>
<dbReference type="EC" id="2.7.2.7" evidence="9"/>
<evidence type="ECO:0000256" key="9">
    <source>
        <dbReference type="HAMAP-Rule" id="MF_00542"/>
    </source>
</evidence>
<keyword evidence="5 9" id="KW-0547">Nucleotide-binding</keyword>
<dbReference type="InterPro" id="IPR043129">
    <property type="entry name" value="ATPase_NBD"/>
</dbReference>
<keyword evidence="6 9" id="KW-0418">Kinase</keyword>
<dbReference type="Proteomes" id="UP001594288">
    <property type="component" value="Unassembled WGS sequence"/>
</dbReference>
<reference evidence="11 12" key="1">
    <citation type="submission" date="2024-09" db="EMBL/GenBank/DDBJ databases">
        <authorList>
            <person name="D'Angelo T."/>
        </authorList>
    </citation>
    <scope>NUCLEOTIDE SEQUENCE [LARGE SCALE GENOMIC DNA]</scope>
    <source>
        <strain evidence="11">SAG AM-311-F02</strain>
    </source>
</reference>
<keyword evidence="12" id="KW-1185">Reference proteome</keyword>
<comment type="subcellular location">
    <subcellularLocation>
        <location evidence="1 9">Cytoplasm</location>
    </subcellularLocation>
</comment>
<evidence type="ECO:0000256" key="1">
    <source>
        <dbReference type="ARBA" id="ARBA00004496"/>
    </source>
</evidence>
<proteinExistence type="inferred from homology"/>
<protein>
    <recommendedName>
        <fullName evidence="9">Probable butyrate kinase</fullName>
        <shortName evidence="9">BK</shortName>
        <ecNumber evidence="9">2.7.2.7</ecNumber>
    </recommendedName>
    <alternativeName>
        <fullName evidence="9">Branched-chain carboxylic acid kinase</fullName>
    </alternativeName>
</protein>
<dbReference type="NCBIfam" id="TIGR02707">
    <property type="entry name" value="butyr_kinase"/>
    <property type="match status" value="1"/>
</dbReference>
<comment type="caution">
    <text evidence="11">The sequence shown here is derived from an EMBL/GenBank/DDBJ whole genome shotgun (WGS) entry which is preliminary data.</text>
</comment>
<evidence type="ECO:0000256" key="10">
    <source>
        <dbReference type="RuleBase" id="RU003835"/>
    </source>
</evidence>
<keyword evidence="4 9" id="KW-0808">Transferase</keyword>
<dbReference type="PIRSF" id="PIRSF036458">
    <property type="entry name" value="Butyrate_kin"/>
    <property type="match status" value="1"/>
</dbReference>
<evidence type="ECO:0000256" key="3">
    <source>
        <dbReference type="ARBA" id="ARBA00022490"/>
    </source>
</evidence>
<dbReference type="PANTHER" id="PTHR21060:SF3">
    <property type="entry name" value="BUTYRATE KINASE 2-RELATED"/>
    <property type="match status" value="1"/>
</dbReference>
<evidence type="ECO:0000256" key="7">
    <source>
        <dbReference type="ARBA" id="ARBA00022840"/>
    </source>
</evidence>
<dbReference type="NCBIfam" id="NF002834">
    <property type="entry name" value="PRK03011.1-5"/>
    <property type="match status" value="1"/>
</dbReference>
<dbReference type="Pfam" id="PF00871">
    <property type="entry name" value="Acetate_kinase"/>
    <property type="match status" value="1"/>
</dbReference>
<dbReference type="PRINTS" id="PR00471">
    <property type="entry name" value="ACETATEKNASE"/>
</dbReference>
<name>A0ABV6YNC6_UNCEI</name>
<organism evidence="11 12">
    <name type="scientific">Eiseniibacteriota bacterium</name>
    <dbReference type="NCBI Taxonomy" id="2212470"/>
    <lineage>
        <taxon>Bacteria</taxon>
        <taxon>Candidatus Eiseniibacteriota</taxon>
    </lineage>
</organism>
<dbReference type="HAMAP" id="MF_00542">
    <property type="entry name" value="Butyrate_kinase"/>
    <property type="match status" value="1"/>
</dbReference>
<dbReference type="InterPro" id="IPR023865">
    <property type="entry name" value="Aliphatic_acid_kinase_CS"/>
</dbReference>
<evidence type="ECO:0000256" key="6">
    <source>
        <dbReference type="ARBA" id="ARBA00022777"/>
    </source>
</evidence>
<comment type="similarity">
    <text evidence="2 9 10">Belongs to the acetokinase family.</text>
</comment>
<accession>A0ABV6YNC6</accession>
<comment type="catalytic activity">
    <reaction evidence="8 9">
        <text>butanoate + ATP = butanoyl phosphate + ADP</text>
        <dbReference type="Rhea" id="RHEA:13585"/>
        <dbReference type="ChEBI" id="CHEBI:17968"/>
        <dbReference type="ChEBI" id="CHEBI:30616"/>
        <dbReference type="ChEBI" id="CHEBI:58079"/>
        <dbReference type="ChEBI" id="CHEBI:456216"/>
        <dbReference type="EC" id="2.7.2.7"/>
    </reaction>
</comment>
<evidence type="ECO:0000313" key="11">
    <source>
        <dbReference type="EMBL" id="MFC1799422.1"/>
    </source>
</evidence>
<dbReference type="EMBL" id="JBHPEI010000006">
    <property type="protein sequence ID" value="MFC1799422.1"/>
    <property type="molecule type" value="Genomic_DNA"/>
</dbReference>